<dbReference type="PANTHER" id="PTHR22600">
    <property type="entry name" value="BETA-HEXOSAMINIDASE"/>
    <property type="match status" value="1"/>
</dbReference>
<protein>
    <recommendedName>
        <fullName evidence="3">beta-N-acetylhexosaminidase</fullName>
        <ecNumber evidence="3">3.2.1.52</ecNumber>
    </recommendedName>
</protein>
<evidence type="ECO:0000256" key="1">
    <source>
        <dbReference type="ARBA" id="ARBA00001231"/>
    </source>
</evidence>
<sequence length="525" mass="60110">MLKPIFHFVFACLLIVYYNNISAQQCPIIPKPLEAVKTKDSFIISSQTKLFIEKPELRSAAGYLQFRMLHMFAIPLIPTPTTPVADVVELRLSNNATANEEGYLLSVTDKKVIITGNSTAGVINGISSLLQLAASGSKKDQKIVLAGWNIKDAPLYAWRGLMLDESRHFFGINKVKSILDWMALYKLNRFHWHLTDEPGWRIEIKKYPRLALVGGVGSHTDPNTPAQYYTQDQIAEVVRYAAERNITVIPEIDMPGHATAANRAYPEFSGGGSEKYPNFTFHPGKEATYSYLTDILREVNALFPSGMLHLGGDEVSFGNQQWLSDPEVKKLMAQNKLNNVLEVEQYFMQRMADSVFKMNAKLLAWDEVANMNFSRDRTIVFWWRHDRLYQLDTALRKGYSAVLCPRIPLYFDFVQDSTHSIGRKWGKAYSSLKGVYDFNARNLSVINDANYRQVLGIQANLWTETIADTHRLDFMLFPRIAALSEAAWTPTDKKDYDAFVRKLKQHFDLYKKEKIHYFDPFNMRL</sequence>
<dbReference type="InterPro" id="IPR029018">
    <property type="entry name" value="Hex-like_dom2"/>
</dbReference>
<dbReference type="InterPro" id="IPR015883">
    <property type="entry name" value="Glyco_hydro_20_cat"/>
</dbReference>
<evidence type="ECO:0000259" key="6">
    <source>
        <dbReference type="Pfam" id="PF00728"/>
    </source>
</evidence>
<evidence type="ECO:0000256" key="5">
    <source>
        <dbReference type="ARBA" id="ARBA00023295"/>
    </source>
</evidence>
<evidence type="ECO:0000256" key="4">
    <source>
        <dbReference type="ARBA" id="ARBA00022801"/>
    </source>
</evidence>
<gene>
    <name evidence="8" type="ORF">V2H41_09210</name>
</gene>
<evidence type="ECO:0000256" key="2">
    <source>
        <dbReference type="ARBA" id="ARBA00006285"/>
    </source>
</evidence>
<dbReference type="Pfam" id="PF00728">
    <property type="entry name" value="Glyco_hydro_20"/>
    <property type="match status" value="1"/>
</dbReference>
<comment type="caution">
    <text evidence="8">The sequence shown here is derived from an EMBL/GenBank/DDBJ whole genome shotgun (WGS) entry which is preliminary data.</text>
</comment>
<dbReference type="PANTHER" id="PTHR22600:SF57">
    <property type="entry name" value="BETA-N-ACETYLHEXOSAMINIDASE"/>
    <property type="match status" value="1"/>
</dbReference>
<evidence type="ECO:0000313" key="9">
    <source>
        <dbReference type="Proteomes" id="UP001357452"/>
    </source>
</evidence>
<feature type="domain" description="Glycoside hydrolase family 20 catalytic" evidence="6">
    <location>
        <begin position="156"/>
        <end position="490"/>
    </location>
</feature>
<dbReference type="EMBL" id="JAZGLY010000004">
    <property type="protein sequence ID" value="MEE6187451.1"/>
    <property type="molecule type" value="Genomic_DNA"/>
</dbReference>
<accession>A0ABU7RHG7</accession>
<name>A0ABU7RHG7_9BACT</name>
<dbReference type="InterPro" id="IPR015882">
    <property type="entry name" value="HEX_bac_N"/>
</dbReference>
<dbReference type="SUPFAM" id="SSF55545">
    <property type="entry name" value="beta-N-acetylhexosaminidase-like domain"/>
    <property type="match status" value="1"/>
</dbReference>
<dbReference type="Gene3D" id="3.30.379.10">
    <property type="entry name" value="Chitobiase/beta-hexosaminidase domain 2-like"/>
    <property type="match status" value="1"/>
</dbReference>
<evidence type="ECO:0000256" key="3">
    <source>
        <dbReference type="ARBA" id="ARBA00012663"/>
    </source>
</evidence>
<evidence type="ECO:0000259" key="7">
    <source>
        <dbReference type="Pfam" id="PF02838"/>
    </source>
</evidence>
<reference evidence="8 9" key="1">
    <citation type="submission" date="2024-01" db="EMBL/GenBank/DDBJ databases">
        <title>Niabella digestum sp. nov., isolated from waste digestion system.</title>
        <authorList>
            <person name="Zhang L."/>
        </authorList>
    </citation>
    <scope>NUCLEOTIDE SEQUENCE [LARGE SCALE GENOMIC DNA]</scope>
    <source>
        <strain evidence="8 9">A18</strain>
    </source>
</reference>
<dbReference type="SUPFAM" id="SSF51445">
    <property type="entry name" value="(Trans)glycosidases"/>
    <property type="match status" value="1"/>
</dbReference>
<proteinExistence type="inferred from homology"/>
<dbReference type="PRINTS" id="PR00738">
    <property type="entry name" value="GLHYDRLASE20"/>
</dbReference>
<dbReference type="InterPro" id="IPR017853">
    <property type="entry name" value="GH"/>
</dbReference>
<dbReference type="Gene3D" id="3.20.20.80">
    <property type="entry name" value="Glycosidases"/>
    <property type="match status" value="1"/>
</dbReference>
<comment type="catalytic activity">
    <reaction evidence="1">
        <text>Hydrolysis of terminal non-reducing N-acetyl-D-hexosamine residues in N-acetyl-beta-D-hexosaminides.</text>
        <dbReference type="EC" id="3.2.1.52"/>
    </reaction>
</comment>
<feature type="domain" description="Beta-hexosaminidase bacterial type N-terminal" evidence="7">
    <location>
        <begin position="26"/>
        <end position="152"/>
    </location>
</feature>
<keyword evidence="9" id="KW-1185">Reference proteome</keyword>
<dbReference type="RefSeq" id="WP_330974859.1">
    <property type="nucleotide sequence ID" value="NZ_JAZGLY010000004.1"/>
</dbReference>
<dbReference type="Pfam" id="PF02838">
    <property type="entry name" value="Glyco_hydro_20b"/>
    <property type="match status" value="1"/>
</dbReference>
<dbReference type="InterPro" id="IPR025705">
    <property type="entry name" value="Beta_hexosaminidase_sua/sub"/>
</dbReference>
<keyword evidence="4" id="KW-0378">Hydrolase</keyword>
<keyword evidence="5" id="KW-0326">Glycosidase</keyword>
<organism evidence="8 9">
    <name type="scientific">Niabella digestorum</name>
    <dbReference type="NCBI Taxonomy" id="3117701"/>
    <lineage>
        <taxon>Bacteria</taxon>
        <taxon>Pseudomonadati</taxon>
        <taxon>Bacteroidota</taxon>
        <taxon>Chitinophagia</taxon>
        <taxon>Chitinophagales</taxon>
        <taxon>Chitinophagaceae</taxon>
        <taxon>Niabella</taxon>
    </lineage>
</organism>
<dbReference type="EC" id="3.2.1.52" evidence="3"/>
<dbReference type="CDD" id="cd06563">
    <property type="entry name" value="GH20_chitobiase-like"/>
    <property type="match status" value="1"/>
</dbReference>
<comment type="similarity">
    <text evidence="2">Belongs to the glycosyl hydrolase 20 family.</text>
</comment>
<dbReference type="Proteomes" id="UP001357452">
    <property type="component" value="Unassembled WGS sequence"/>
</dbReference>
<evidence type="ECO:0000313" key="8">
    <source>
        <dbReference type="EMBL" id="MEE6187451.1"/>
    </source>
</evidence>